<feature type="transmembrane region" description="Helical" evidence="1">
    <location>
        <begin position="44"/>
        <end position="66"/>
    </location>
</feature>
<keyword evidence="1" id="KW-0472">Membrane</keyword>
<evidence type="ECO:0000313" key="4">
    <source>
        <dbReference type="Proteomes" id="UP000664761"/>
    </source>
</evidence>
<dbReference type="EMBL" id="JAFLNC010000004">
    <property type="protein sequence ID" value="MBO0334496.1"/>
    <property type="molecule type" value="Genomic_DNA"/>
</dbReference>
<evidence type="ECO:0000256" key="1">
    <source>
        <dbReference type="SAM" id="Phobius"/>
    </source>
</evidence>
<dbReference type="InterPro" id="IPR018704">
    <property type="entry name" value="SecYEG/CpoB_TPR"/>
</dbReference>
<gene>
    <name evidence="3" type="ORF">J0X12_12785</name>
</gene>
<proteinExistence type="predicted"/>
<organism evidence="3 4">
    <name type="scientific">Sneathiella sedimenti</name>
    <dbReference type="NCBI Taxonomy" id="2816034"/>
    <lineage>
        <taxon>Bacteria</taxon>
        <taxon>Pseudomonadati</taxon>
        <taxon>Pseudomonadota</taxon>
        <taxon>Alphaproteobacteria</taxon>
        <taxon>Sneathiellales</taxon>
        <taxon>Sneathiellaceae</taxon>
        <taxon>Sneathiella</taxon>
    </lineage>
</organism>
<dbReference type="Proteomes" id="UP000664761">
    <property type="component" value="Unassembled WGS sequence"/>
</dbReference>
<dbReference type="Pfam" id="PF09976">
    <property type="entry name" value="TPR_21"/>
    <property type="match status" value="1"/>
</dbReference>
<evidence type="ECO:0000313" key="3">
    <source>
        <dbReference type="EMBL" id="MBO0334496.1"/>
    </source>
</evidence>
<keyword evidence="1" id="KW-1133">Transmembrane helix</keyword>
<keyword evidence="4" id="KW-1185">Reference proteome</keyword>
<protein>
    <submittedName>
        <fullName evidence="3">Tetratricopeptide repeat protein</fullName>
    </submittedName>
</protein>
<reference evidence="3 4" key="1">
    <citation type="submission" date="2021-03" db="EMBL/GenBank/DDBJ databases">
        <title>Sneathiella sp. CAU 1612 isolated from Kang Won-do.</title>
        <authorList>
            <person name="Kim W."/>
        </authorList>
    </citation>
    <scope>NUCLEOTIDE SEQUENCE [LARGE SCALE GENOMIC DNA]</scope>
    <source>
        <strain evidence="3 4">CAU 1612</strain>
    </source>
</reference>
<feature type="domain" description="Ancillary SecYEG translocon subunit/Cell division coordinator CpoB TPR" evidence="2">
    <location>
        <begin position="42"/>
        <end position="207"/>
    </location>
</feature>
<sequence length="236" mass="25217">MLKFVRRFILHRILTAELEFFVADIFNEVDEDVRKDKSLALWKAYGKYVIGAAVLIVVATASYVGWQNYVQNQSRTQGAEFEAAAALVADGKLGEGAAAFAGLAESGNAGYRPLAALREAEAMIAAGEGEKALIVYDQLAADSGIDEEFSTLANLLAGYYLMDAGTTSEVRDRIAPLTEPGSLFSASANELLALTYIKDGDTAQAKEVLALVQNDAATPDDVKSRVTQLLAAIEGK</sequence>
<name>A0ABS3F8R2_9PROT</name>
<evidence type="ECO:0000259" key="2">
    <source>
        <dbReference type="Pfam" id="PF09976"/>
    </source>
</evidence>
<dbReference type="RefSeq" id="WP_207046346.1">
    <property type="nucleotide sequence ID" value="NZ_JAFLNC010000004.1"/>
</dbReference>
<accession>A0ABS3F8R2</accession>
<comment type="caution">
    <text evidence="3">The sequence shown here is derived from an EMBL/GenBank/DDBJ whole genome shotgun (WGS) entry which is preliminary data.</text>
</comment>
<keyword evidence="1" id="KW-0812">Transmembrane</keyword>